<comment type="caution">
    <text evidence="1">The sequence shown here is derived from an EMBL/GenBank/DDBJ whole genome shotgun (WGS) entry which is preliminary data.</text>
</comment>
<proteinExistence type="predicted"/>
<organism evidence="1 2">
    <name type="scientific">Artemisia annua</name>
    <name type="common">Sweet wormwood</name>
    <dbReference type="NCBI Taxonomy" id="35608"/>
    <lineage>
        <taxon>Eukaryota</taxon>
        <taxon>Viridiplantae</taxon>
        <taxon>Streptophyta</taxon>
        <taxon>Embryophyta</taxon>
        <taxon>Tracheophyta</taxon>
        <taxon>Spermatophyta</taxon>
        <taxon>Magnoliopsida</taxon>
        <taxon>eudicotyledons</taxon>
        <taxon>Gunneridae</taxon>
        <taxon>Pentapetalae</taxon>
        <taxon>asterids</taxon>
        <taxon>campanulids</taxon>
        <taxon>Asterales</taxon>
        <taxon>Asteraceae</taxon>
        <taxon>Asteroideae</taxon>
        <taxon>Anthemideae</taxon>
        <taxon>Artemisiinae</taxon>
        <taxon>Artemisia</taxon>
    </lineage>
</organism>
<keyword evidence="1" id="KW-0808">Transferase</keyword>
<gene>
    <name evidence="1" type="ORF">CTI12_AA330680</name>
</gene>
<accession>A0A2U1MXN4</accession>
<dbReference type="Proteomes" id="UP000245207">
    <property type="component" value="Unassembled WGS sequence"/>
</dbReference>
<name>A0A2U1MXN4_ARTAN</name>
<keyword evidence="2" id="KW-1185">Reference proteome</keyword>
<dbReference type="PANTHER" id="PTHR27006">
    <property type="entry name" value="PROMASTIGOTE SURFACE ANTIGEN PROTEIN PSA"/>
    <property type="match status" value="1"/>
</dbReference>
<sequence>MASESFKGASTIERNGRKGSDLMVFSFATATNNLAWELWQQGKALQLEDPTLGDTCVIQQLLRTIHVALLCVQENTLDRPLMSDVISMLINDTMLLPAPTTIVKDYSCRTSLCARKHIG</sequence>
<dbReference type="EMBL" id="PKPP01004114">
    <property type="protein sequence ID" value="PWA66010.1"/>
    <property type="molecule type" value="Genomic_DNA"/>
</dbReference>
<protein>
    <submittedName>
        <fullName evidence="1">Mitogen-activated protein (MAP) kinase kinase kinase 10</fullName>
    </submittedName>
</protein>
<keyword evidence="1" id="KW-0418">Kinase</keyword>
<evidence type="ECO:0000313" key="1">
    <source>
        <dbReference type="EMBL" id="PWA66010.1"/>
    </source>
</evidence>
<evidence type="ECO:0000313" key="2">
    <source>
        <dbReference type="Proteomes" id="UP000245207"/>
    </source>
</evidence>
<dbReference type="PANTHER" id="PTHR27006:SF586">
    <property type="entry name" value="CYSTEINE-RICH RECEPTOR-LIKE PROTEIN KINASE 10"/>
    <property type="match status" value="1"/>
</dbReference>
<dbReference type="STRING" id="35608.A0A2U1MXN4"/>
<dbReference type="AlphaFoldDB" id="A0A2U1MXN4"/>
<dbReference type="Gene3D" id="1.10.510.10">
    <property type="entry name" value="Transferase(Phosphotransferase) domain 1"/>
    <property type="match status" value="1"/>
</dbReference>
<dbReference type="GO" id="GO:0016301">
    <property type="term" value="F:kinase activity"/>
    <property type="evidence" value="ECO:0007669"/>
    <property type="project" value="UniProtKB-KW"/>
</dbReference>
<reference evidence="1 2" key="1">
    <citation type="journal article" date="2018" name="Mol. Plant">
        <title>The genome of Artemisia annua provides insight into the evolution of Asteraceae family and artemisinin biosynthesis.</title>
        <authorList>
            <person name="Shen Q."/>
            <person name="Zhang L."/>
            <person name="Liao Z."/>
            <person name="Wang S."/>
            <person name="Yan T."/>
            <person name="Shi P."/>
            <person name="Liu M."/>
            <person name="Fu X."/>
            <person name="Pan Q."/>
            <person name="Wang Y."/>
            <person name="Lv Z."/>
            <person name="Lu X."/>
            <person name="Zhang F."/>
            <person name="Jiang W."/>
            <person name="Ma Y."/>
            <person name="Chen M."/>
            <person name="Hao X."/>
            <person name="Li L."/>
            <person name="Tang Y."/>
            <person name="Lv G."/>
            <person name="Zhou Y."/>
            <person name="Sun X."/>
            <person name="Brodelius P.E."/>
            <person name="Rose J.K.C."/>
            <person name="Tang K."/>
        </authorList>
    </citation>
    <scope>NUCLEOTIDE SEQUENCE [LARGE SCALE GENOMIC DNA]</scope>
    <source>
        <strain evidence="2">cv. Huhao1</strain>
        <tissue evidence="1">Leaf</tissue>
    </source>
</reference>
<dbReference type="OrthoDB" id="998752at2759"/>